<gene>
    <name evidence="1" type="ORF">SDC9_117425</name>
</gene>
<protein>
    <submittedName>
        <fullName evidence="1">Uncharacterized protein</fullName>
    </submittedName>
</protein>
<evidence type="ECO:0000313" key="1">
    <source>
        <dbReference type="EMBL" id="MPM70470.1"/>
    </source>
</evidence>
<sequence length="102" mass="11532">MVYHIFSHGGRCHAVTSGIEGWSDHHEVRFHLIHGFLELSQGWLGVLIDIVISADEGSNDFSRTAKFLLKAHGWSDRAVFQYRSKVRLIFAADLAKELVNIV</sequence>
<comment type="caution">
    <text evidence="1">The sequence shown here is derived from an EMBL/GenBank/DDBJ whole genome shotgun (WGS) entry which is preliminary data.</text>
</comment>
<dbReference type="AlphaFoldDB" id="A0A645BY89"/>
<name>A0A645BY89_9ZZZZ</name>
<reference evidence="1" key="1">
    <citation type="submission" date="2019-08" db="EMBL/GenBank/DDBJ databases">
        <authorList>
            <person name="Kucharzyk K."/>
            <person name="Murdoch R.W."/>
            <person name="Higgins S."/>
            <person name="Loffler F."/>
        </authorList>
    </citation>
    <scope>NUCLEOTIDE SEQUENCE</scope>
</reference>
<proteinExistence type="predicted"/>
<accession>A0A645BY89</accession>
<dbReference type="EMBL" id="VSSQ01023495">
    <property type="protein sequence ID" value="MPM70470.1"/>
    <property type="molecule type" value="Genomic_DNA"/>
</dbReference>
<organism evidence="1">
    <name type="scientific">bioreactor metagenome</name>
    <dbReference type="NCBI Taxonomy" id="1076179"/>
    <lineage>
        <taxon>unclassified sequences</taxon>
        <taxon>metagenomes</taxon>
        <taxon>ecological metagenomes</taxon>
    </lineage>
</organism>